<name>A0A6J4SPF6_9SPHN</name>
<feature type="transmembrane region" description="Helical" evidence="1">
    <location>
        <begin position="45"/>
        <end position="66"/>
    </location>
</feature>
<organism evidence="3">
    <name type="scientific">uncultured Sphingomonadaceae bacterium</name>
    <dbReference type="NCBI Taxonomy" id="169976"/>
    <lineage>
        <taxon>Bacteria</taxon>
        <taxon>Pseudomonadati</taxon>
        <taxon>Pseudomonadota</taxon>
        <taxon>Alphaproteobacteria</taxon>
        <taxon>Sphingomonadales</taxon>
        <taxon>Sphingomonadaceae</taxon>
        <taxon>environmental samples</taxon>
    </lineage>
</organism>
<evidence type="ECO:0000259" key="2">
    <source>
        <dbReference type="PROSITE" id="PS50930"/>
    </source>
</evidence>
<feature type="domain" description="HTH LytTR-type" evidence="2">
    <location>
        <begin position="165"/>
        <end position="254"/>
    </location>
</feature>
<dbReference type="Gene3D" id="2.40.50.1020">
    <property type="entry name" value="LytTr DNA-binding domain"/>
    <property type="match status" value="1"/>
</dbReference>
<dbReference type="EMBL" id="CADCVX010000231">
    <property type="protein sequence ID" value="CAA9500681.1"/>
    <property type="molecule type" value="Genomic_DNA"/>
</dbReference>
<keyword evidence="1" id="KW-1133">Transmembrane helix</keyword>
<keyword evidence="1" id="KW-0472">Membrane</keyword>
<dbReference type="AlphaFoldDB" id="A0A6J4SPF6"/>
<evidence type="ECO:0000256" key="1">
    <source>
        <dbReference type="SAM" id="Phobius"/>
    </source>
</evidence>
<dbReference type="PROSITE" id="PS50930">
    <property type="entry name" value="HTH_LYTTR"/>
    <property type="match status" value="1"/>
</dbReference>
<dbReference type="InterPro" id="IPR007492">
    <property type="entry name" value="LytTR_DNA-bd_dom"/>
</dbReference>
<feature type="transmembrane region" description="Helical" evidence="1">
    <location>
        <begin position="109"/>
        <end position="130"/>
    </location>
</feature>
<gene>
    <name evidence="3" type="ORF">AVDCRST_MAG91-1037</name>
</gene>
<feature type="transmembrane region" description="Helical" evidence="1">
    <location>
        <begin position="78"/>
        <end position="97"/>
    </location>
</feature>
<dbReference type="GO" id="GO:0003677">
    <property type="term" value="F:DNA binding"/>
    <property type="evidence" value="ECO:0007669"/>
    <property type="project" value="InterPro"/>
</dbReference>
<keyword evidence="1" id="KW-0812">Transmembrane</keyword>
<sequence>MPFTMRQRLAWPLARRAAPVLGLGVLLGFAGPFGGDPPISAPVRYAFWIGMVFAGYAAALAAEKLVAATSISRPELRLGAVALASALPLTFVAAWVISLIRPGHVYQPLQLPALFAPVAAVQLAIVFTLLRKPSAPAQAPTAESKDRSGPFPPTLLSRLPNRLGKEIVALEAEDHYLRVHTALGSDLVLMRLSDAIVAMEPDLGLQVHRSWWVAQDAICEIVRSEQRSHLRLRNGLLVPVGRTYSAAVRSRTARALLGD</sequence>
<protein>
    <recommendedName>
        <fullName evidence="2">HTH LytTR-type domain-containing protein</fullName>
    </recommendedName>
</protein>
<reference evidence="3" key="1">
    <citation type="submission" date="2020-02" db="EMBL/GenBank/DDBJ databases">
        <authorList>
            <person name="Meier V. D."/>
        </authorList>
    </citation>
    <scope>NUCLEOTIDE SEQUENCE</scope>
    <source>
        <strain evidence="3">AVDCRST_MAG91</strain>
    </source>
</reference>
<accession>A0A6J4SPF6</accession>
<proteinExistence type="predicted"/>
<dbReference type="SMART" id="SM00850">
    <property type="entry name" value="LytTR"/>
    <property type="match status" value="1"/>
</dbReference>
<dbReference type="Pfam" id="PF04397">
    <property type="entry name" value="LytTR"/>
    <property type="match status" value="1"/>
</dbReference>
<evidence type="ECO:0000313" key="3">
    <source>
        <dbReference type="EMBL" id="CAA9500681.1"/>
    </source>
</evidence>